<dbReference type="EMBL" id="UZAN01045888">
    <property type="protein sequence ID" value="VDP83366.1"/>
    <property type="molecule type" value="Genomic_DNA"/>
</dbReference>
<dbReference type="Proteomes" id="UP000272942">
    <property type="component" value="Unassembled WGS sequence"/>
</dbReference>
<reference evidence="3" key="1">
    <citation type="submission" date="2016-06" db="UniProtKB">
        <authorList>
            <consortium name="WormBaseParasite"/>
        </authorList>
    </citation>
    <scope>IDENTIFICATION</scope>
</reference>
<evidence type="ECO:0000313" key="1">
    <source>
        <dbReference type="EMBL" id="VDP83366.1"/>
    </source>
</evidence>
<evidence type="ECO:0000313" key="3">
    <source>
        <dbReference type="WBParaSite" id="ECPE_0000839601-mRNA-1"/>
    </source>
</evidence>
<sequence>MNVPEDYTFGLPNHSGDLTAGQLLHGRIPREIAGLPFESRKNTRETENKEHSCVDTKDQRTMLLPIVHHALRKAQFWRGPEITTALCHRANGADLISMTEARALFYHFEVPLDEELTELMFDAVAVVAPPKMIETVRKQQLERIPSNVILEKVQPDSEWIEWAVDWRLMAAFLDWKRQTDSVEQIKLKNCGCAWEKPQKPERFEREL</sequence>
<name>A0A183AN35_9TREM</name>
<protein>
    <submittedName>
        <fullName evidence="3">DSBA domain-containing protein</fullName>
    </submittedName>
</protein>
<organism evidence="3">
    <name type="scientific">Echinostoma caproni</name>
    <dbReference type="NCBI Taxonomy" id="27848"/>
    <lineage>
        <taxon>Eukaryota</taxon>
        <taxon>Metazoa</taxon>
        <taxon>Spiralia</taxon>
        <taxon>Lophotrochozoa</taxon>
        <taxon>Platyhelminthes</taxon>
        <taxon>Trematoda</taxon>
        <taxon>Digenea</taxon>
        <taxon>Plagiorchiida</taxon>
        <taxon>Echinostomata</taxon>
        <taxon>Echinostomatoidea</taxon>
        <taxon>Echinostomatidae</taxon>
        <taxon>Echinostoma</taxon>
    </lineage>
</organism>
<proteinExistence type="predicted"/>
<gene>
    <name evidence="1" type="ORF">ECPE_LOCUS8370</name>
</gene>
<reference evidence="1 2" key="2">
    <citation type="submission" date="2018-11" db="EMBL/GenBank/DDBJ databases">
        <authorList>
            <consortium name="Pathogen Informatics"/>
        </authorList>
    </citation>
    <scope>NUCLEOTIDE SEQUENCE [LARGE SCALE GENOMIC DNA]</scope>
    <source>
        <strain evidence="1 2">Egypt</strain>
    </source>
</reference>
<dbReference type="WBParaSite" id="ECPE_0000839601-mRNA-1">
    <property type="protein sequence ID" value="ECPE_0000839601-mRNA-1"/>
    <property type="gene ID" value="ECPE_0000839601"/>
</dbReference>
<keyword evidence="2" id="KW-1185">Reference proteome</keyword>
<dbReference type="OrthoDB" id="2096280at2759"/>
<accession>A0A183AN35</accession>
<evidence type="ECO:0000313" key="2">
    <source>
        <dbReference type="Proteomes" id="UP000272942"/>
    </source>
</evidence>
<dbReference type="AlphaFoldDB" id="A0A183AN35"/>